<evidence type="ECO:0000256" key="2">
    <source>
        <dbReference type="ARBA" id="ARBA00022692"/>
    </source>
</evidence>
<evidence type="ECO:0000313" key="6">
    <source>
        <dbReference type="EMBL" id="CCE81422.1"/>
    </source>
</evidence>
<accession>G8YE23</accession>
<evidence type="ECO:0000256" key="4">
    <source>
        <dbReference type="ARBA" id="ARBA00023136"/>
    </source>
</evidence>
<keyword evidence="4 5" id="KW-0472">Membrane</keyword>
<organism evidence="6 7">
    <name type="scientific">Pichia sorbitophila (strain ATCC MYA-4447 / BCRC 22081 / CBS 7064 / NBRC 10061 / NRRL Y-12695)</name>
    <name type="common">Hybrid yeast</name>
    <dbReference type="NCBI Taxonomy" id="559304"/>
    <lineage>
        <taxon>Eukaryota</taxon>
        <taxon>Fungi</taxon>
        <taxon>Dikarya</taxon>
        <taxon>Ascomycota</taxon>
        <taxon>Saccharomycotina</taxon>
        <taxon>Pichiomycetes</taxon>
        <taxon>Debaryomycetaceae</taxon>
        <taxon>Millerozyma</taxon>
    </lineage>
</organism>
<dbReference type="Proteomes" id="UP000005222">
    <property type="component" value="Chromosome I"/>
</dbReference>
<proteinExistence type="predicted"/>
<evidence type="ECO:0000256" key="3">
    <source>
        <dbReference type="ARBA" id="ARBA00022989"/>
    </source>
</evidence>
<dbReference type="eggNOG" id="ENOG502RKY8">
    <property type="taxonomic scope" value="Eukaryota"/>
</dbReference>
<keyword evidence="2 5" id="KW-0812">Transmembrane</keyword>
<sequence length="99" mass="11613">MYSHQMIFFRIWNYYLPLYHSYISANQISRMASSKIPLSVRITDAVHRTTVLGLVGICIVGIGSITYNVYRNSDFAKMNENKLTFNKEQYHEARKEEDN</sequence>
<protein>
    <submittedName>
        <fullName evidence="6">Piso0_002078 protein</fullName>
    </submittedName>
</protein>
<evidence type="ECO:0000256" key="5">
    <source>
        <dbReference type="SAM" id="Phobius"/>
    </source>
</evidence>
<dbReference type="EMBL" id="FO082051">
    <property type="protein sequence ID" value="CCE81422.1"/>
    <property type="molecule type" value="Genomic_DNA"/>
</dbReference>
<comment type="subcellular location">
    <subcellularLocation>
        <location evidence="1">Membrane</location>
        <topology evidence="1">Single-pass membrane protein</topology>
    </subcellularLocation>
</comment>
<dbReference type="Pfam" id="PF14880">
    <property type="entry name" value="COX14"/>
    <property type="match status" value="1"/>
</dbReference>
<dbReference type="GO" id="GO:0016020">
    <property type="term" value="C:membrane"/>
    <property type="evidence" value="ECO:0007669"/>
    <property type="project" value="UniProtKB-SubCell"/>
</dbReference>
<dbReference type="HOGENOM" id="CLU_181695_0_0_1"/>
<dbReference type="AlphaFoldDB" id="G8YE23"/>
<dbReference type="InterPro" id="IPR029208">
    <property type="entry name" value="COX14"/>
</dbReference>
<reference evidence="6 7" key="1">
    <citation type="journal article" date="2012" name="G3 (Bethesda)">
        <title>Pichia sorbitophila, an interspecies yeast hybrid reveals early steps of genome resolution following polyploidization.</title>
        <authorList>
            <person name="Leh Louis V."/>
            <person name="Despons L."/>
            <person name="Friedrich A."/>
            <person name="Martin T."/>
            <person name="Durrens P."/>
            <person name="Casaregola S."/>
            <person name="Neuveglise C."/>
            <person name="Fairhead C."/>
            <person name="Marck C."/>
            <person name="Cruz J.A."/>
            <person name="Straub M.L."/>
            <person name="Kugler V."/>
            <person name="Sacerdot C."/>
            <person name="Uzunov Z."/>
            <person name="Thierry A."/>
            <person name="Weiss S."/>
            <person name="Bleykasten C."/>
            <person name="De Montigny J."/>
            <person name="Jacques N."/>
            <person name="Jung P."/>
            <person name="Lemaire M."/>
            <person name="Mallet S."/>
            <person name="Morel G."/>
            <person name="Richard G.F."/>
            <person name="Sarkar A."/>
            <person name="Savel G."/>
            <person name="Schacherer J."/>
            <person name="Seret M.L."/>
            <person name="Talla E."/>
            <person name="Samson G."/>
            <person name="Jubin C."/>
            <person name="Poulain J."/>
            <person name="Vacherie B."/>
            <person name="Barbe V."/>
            <person name="Pelletier E."/>
            <person name="Sherman D.J."/>
            <person name="Westhof E."/>
            <person name="Weissenbach J."/>
            <person name="Baret P.V."/>
            <person name="Wincker P."/>
            <person name="Gaillardin C."/>
            <person name="Dujon B."/>
            <person name="Souciet J.L."/>
        </authorList>
    </citation>
    <scope>NUCLEOTIDE SEQUENCE [LARGE SCALE GENOMIC DNA]</scope>
    <source>
        <strain evidence="7">ATCC MYA-4447 / BCRC 22081 / CBS 7064 / NBRC 10061 / NRRL Y-12695</strain>
    </source>
</reference>
<name>G8YE23_PICSO</name>
<feature type="transmembrane region" description="Helical" evidence="5">
    <location>
        <begin position="51"/>
        <end position="70"/>
    </location>
</feature>
<dbReference type="InParanoid" id="G8YE23"/>
<evidence type="ECO:0000256" key="1">
    <source>
        <dbReference type="ARBA" id="ARBA00004167"/>
    </source>
</evidence>
<keyword evidence="3 5" id="KW-1133">Transmembrane helix</keyword>
<evidence type="ECO:0000313" key="7">
    <source>
        <dbReference type="Proteomes" id="UP000005222"/>
    </source>
</evidence>
<dbReference type="OrthoDB" id="4083952at2759"/>
<gene>
    <name evidence="6" type="primary">Piso0_002078</name>
    <name evidence="6" type="ORF">GNLVRS01_PISO0I02406g</name>
</gene>
<keyword evidence="7" id="KW-1185">Reference proteome</keyword>